<evidence type="ECO:0000313" key="2">
    <source>
        <dbReference type="Proteomes" id="UP000293162"/>
    </source>
</evidence>
<proteinExistence type="predicted"/>
<dbReference type="AlphaFoldDB" id="A0A4Q5LXT7"/>
<reference evidence="1 2" key="1">
    <citation type="submission" date="2019-02" db="EMBL/GenBank/DDBJ databases">
        <title>Bacterial novel species Emticicia sp. 17J42-9 isolated from soil.</title>
        <authorList>
            <person name="Jung H.-Y."/>
        </authorList>
    </citation>
    <scope>NUCLEOTIDE SEQUENCE [LARGE SCALE GENOMIC DNA]</scope>
    <source>
        <strain evidence="1 2">17J42-9</strain>
    </source>
</reference>
<dbReference type="OrthoDB" id="1027482at2"/>
<comment type="caution">
    <text evidence="1">The sequence shown here is derived from an EMBL/GenBank/DDBJ whole genome shotgun (WGS) entry which is preliminary data.</text>
</comment>
<protein>
    <submittedName>
        <fullName evidence="1">Uncharacterized protein</fullName>
    </submittedName>
</protein>
<dbReference type="Proteomes" id="UP000293162">
    <property type="component" value="Unassembled WGS sequence"/>
</dbReference>
<organism evidence="1 2">
    <name type="scientific">Emticicia agri</name>
    <dbReference type="NCBI Taxonomy" id="2492393"/>
    <lineage>
        <taxon>Bacteria</taxon>
        <taxon>Pseudomonadati</taxon>
        <taxon>Bacteroidota</taxon>
        <taxon>Cytophagia</taxon>
        <taxon>Cytophagales</taxon>
        <taxon>Leadbetterellaceae</taxon>
        <taxon>Emticicia</taxon>
    </lineage>
</organism>
<gene>
    <name evidence="1" type="ORF">EWM59_17565</name>
</gene>
<dbReference type="RefSeq" id="WP_130022562.1">
    <property type="nucleotide sequence ID" value="NZ_SEWF01000027.1"/>
</dbReference>
<evidence type="ECO:0000313" key="1">
    <source>
        <dbReference type="EMBL" id="RYU94333.1"/>
    </source>
</evidence>
<dbReference type="EMBL" id="SEWF01000027">
    <property type="protein sequence ID" value="RYU94333.1"/>
    <property type="molecule type" value="Genomic_DNA"/>
</dbReference>
<name>A0A4Q5LXT7_9BACT</name>
<accession>A0A4Q5LXT7</accession>
<keyword evidence="2" id="KW-1185">Reference proteome</keyword>
<sequence>MKENIYILEEACATKETGAYYPQITKMGKGYDYNAKDSIYIFSRQYYNSIPPFIPNFDHFVMNGKSKISDFLSCSLMGSTGFILSVQVKEIFEKFLLPEHRFYQIRLLRGKDFIENYYYLKVVCDLSDIVDYPNSIFIKKDIRDRILEEIILDDKEAYIRKDQEVKKESKIQDIYYSLWAKKIALKYTIDFDLFSVRGTFDNKIYIKENLKNALFEKNITGAEILHTDRIILP</sequence>